<dbReference type="Proteomes" id="UP001321766">
    <property type="component" value="Chromosome"/>
</dbReference>
<reference evidence="2 3" key="1">
    <citation type="journal article" date="2023" name="Microbiol. Spectr.">
        <title>Symbiosis of Carpenter Bees with Uncharacterized Lactic Acid Bacteria Showing NAD Auxotrophy.</title>
        <authorList>
            <person name="Kawasaki S."/>
            <person name="Ozawa K."/>
            <person name="Mori T."/>
            <person name="Yamamoto A."/>
            <person name="Ito M."/>
            <person name="Ohkuma M."/>
            <person name="Sakamoto M."/>
            <person name="Matsutani M."/>
        </authorList>
    </citation>
    <scope>NUCLEOTIDE SEQUENCE [LARGE SCALE GENOMIC DNA]</scope>
    <source>
        <strain evidence="2 3">Kim37-2</strain>
    </source>
</reference>
<evidence type="ECO:0000313" key="2">
    <source>
        <dbReference type="EMBL" id="BDR52754.1"/>
    </source>
</evidence>
<protein>
    <submittedName>
        <fullName evidence="2">Uncharacterized protein</fullName>
    </submittedName>
</protein>
<dbReference type="EMBL" id="AP026798">
    <property type="protein sequence ID" value="BDR52754.1"/>
    <property type="molecule type" value="Genomic_DNA"/>
</dbReference>
<accession>A0ABN6S9E0</accession>
<gene>
    <name evidence="2" type="ORF">KIM372_06610</name>
</gene>
<keyword evidence="3" id="KW-1185">Reference proteome</keyword>
<evidence type="ECO:0000313" key="3">
    <source>
        <dbReference type="Proteomes" id="UP001321766"/>
    </source>
</evidence>
<evidence type="ECO:0000256" key="1">
    <source>
        <dbReference type="SAM" id="MobiDB-lite"/>
    </source>
</evidence>
<feature type="region of interest" description="Disordered" evidence="1">
    <location>
        <begin position="1"/>
        <end position="33"/>
    </location>
</feature>
<proteinExistence type="predicted"/>
<organism evidence="2 3">
    <name type="scientific">Bombiscardovia nodaiensis</name>
    <dbReference type="NCBI Taxonomy" id="2932181"/>
    <lineage>
        <taxon>Bacteria</taxon>
        <taxon>Bacillati</taxon>
        <taxon>Actinomycetota</taxon>
        <taxon>Actinomycetes</taxon>
        <taxon>Bifidobacteriales</taxon>
        <taxon>Bifidobacteriaceae</taxon>
        <taxon>Bombiscardovia</taxon>
    </lineage>
</organism>
<name>A0ABN6S9E0_9BIFI</name>
<sequence>MTIGMLKRAGSPTRGPPRRAGVPCPTHTPQTLYKHMQKPGTLPLRFKSAEQGARPTTSFELWP</sequence>